<keyword evidence="3" id="KW-1185">Reference proteome</keyword>
<proteinExistence type="predicted"/>
<protein>
    <submittedName>
        <fullName evidence="2">Uncharacterized protein</fullName>
    </submittedName>
</protein>
<evidence type="ECO:0000256" key="1">
    <source>
        <dbReference type="SAM" id="MobiDB-lite"/>
    </source>
</evidence>
<sequence length="477" mass="53262">MTPGVNRPRMTPLVNLEGLFGVLQGVIPPRSVETTPPELEPSLPVTPVALPVPARLLTDQGTPMGASTDIYEPLPVEPDWSRTPPPDNQEFLHEGEHVDDETLGDHESPPDDRDQTSYVEFNLFVSHQFVDGRVGVHVERNMMLPVLDPFNPKISFKSLLRACRDRANPTGRLVDHILTLDRPYYVATNTTPMTLTRIQGDLTAQMTHREIGRLDHVLDTAVGEEQTGPCISCEEKDVIDAGASRRLPCFVVYLVPSLWNVSSPSPTAASPVTPEVEEAVQPNDTESGRTATTVTRPPTTPDALAGSAEWVEWDLAYGSMIDLLAELDRRPWNMGFKRFAAVQASIAITQSLGALRIGRGFNQCLMPVQEWMLVRLRSKGVMFMAIEVRTFQNWLSSLRTDLEAIFRGLTERKARGQLSSDETLLHNTIKVWYSFPWPDAIEGSYEPTTEDMLVLSSTLSYERVGLLLQGQRRLLRR</sequence>
<evidence type="ECO:0000313" key="3">
    <source>
        <dbReference type="Proteomes" id="UP001175226"/>
    </source>
</evidence>
<feature type="region of interest" description="Disordered" evidence="1">
    <location>
        <begin position="58"/>
        <end position="92"/>
    </location>
</feature>
<accession>A0AA39LYL6</accession>
<evidence type="ECO:0000313" key="2">
    <source>
        <dbReference type="EMBL" id="KAK0414393.1"/>
    </source>
</evidence>
<name>A0AA39LYL6_9AGAR</name>
<feature type="region of interest" description="Disordered" evidence="1">
    <location>
        <begin position="264"/>
        <end position="301"/>
    </location>
</feature>
<dbReference type="Proteomes" id="UP001175226">
    <property type="component" value="Unassembled WGS sequence"/>
</dbReference>
<comment type="caution">
    <text evidence="2">The sequence shown here is derived from an EMBL/GenBank/DDBJ whole genome shotgun (WGS) entry which is preliminary data.</text>
</comment>
<organism evidence="2 3">
    <name type="scientific">Armillaria borealis</name>
    <dbReference type="NCBI Taxonomy" id="47425"/>
    <lineage>
        <taxon>Eukaryota</taxon>
        <taxon>Fungi</taxon>
        <taxon>Dikarya</taxon>
        <taxon>Basidiomycota</taxon>
        <taxon>Agaricomycotina</taxon>
        <taxon>Agaricomycetes</taxon>
        <taxon>Agaricomycetidae</taxon>
        <taxon>Agaricales</taxon>
        <taxon>Marasmiineae</taxon>
        <taxon>Physalacriaceae</taxon>
        <taxon>Armillaria</taxon>
    </lineage>
</organism>
<feature type="compositionally biased region" description="Low complexity" evidence="1">
    <location>
        <begin position="264"/>
        <end position="274"/>
    </location>
</feature>
<reference evidence="2" key="1">
    <citation type="submission" date="2023-06" db="EMBL/GenBank/DDBJ databases">
        <authorList>
            <consortium name="Lawrence Berkeley National Laboratory"/>
            <person name="Ahrendt S."/>
            <person name="Sahu N."/>
            <person name="Indic B."/>
            <person name="Wong-Bajracharya J."/>
            <person name="Merenyi Z."/>
            <person name="Ke H.-M."/>
            <person name="Monk M."/>
            <person name="Kocsube S."/>
            <person name="Drula E."/>
            <person name="Lipzen A."/>
            <person name="Balint B."/>
            <person name="Henrissat B."/>
            <person name="Andreopoulos B."/>
            <person name="Martin F.M."/>
            <person name="Harder C.B."/>
            <person name="Rigling D."/>
            <person name="Ford K.L."/>
            <person name="Foster G.D."/>
            <person name="Pangilinan J."/>
            <person name="Papanicolaou A."/>
            <person name="Barry K."/>
            <person name="LaButti K."/>
            <person name="Viragh M."/>
            <person name="Koriabine M."/>
            <person name="Yan M."/>
            <person name="Riley R."/>
            <person name="Champramary S."/>
            <person name="Plett K.L."/>
            <person name="Tsai I.J."/>
            <person name="Slot J."/>
            <person name="Sipos G."/>
            <person name="Plett J."/>
            <person name="Nagy L.G."/>
            <person name="Grigoriev I.V."/>
        </authorList>
    </citation>
    <scope>NUCLEOTIDE SEQUENCE</scope>
    <source>
        <strain evidence="2">FPL87.14</strain>
    </source>
</reference>
<gene>
    <name evidence="2" type="ORF">EV421DRAFT_1918190</name>
</gene>
<dbReference type="EMBL" id="JAUEPT010000852">
    <property type="protein sequence ID" value="KAK0414393.1"/>
    <property type="molecule type" value="Genomic_DNA"/>
</dbReference>
<dbReference type="AlphaFoldDB" id="A0AA39LYL6"/>